<dbReference type="OrthoDB" id="9805636at2"/>
<reference evidence="2 3" key="1">
    <citation type="submission" date="2019-03" db="EMBL/GenBank/DDBJ databases">
        <title>Sequencing the genomes of 1000 actinobacteria strains.</title>
        <authorList>
            <person name="Klenk H.-P."/>
        </authorList>
    </citation>
    <scope>NUCLEOTIDE SEQUENCE [LARGE SCALE GENOMIC DNA]</scope>
    <source>
        <strain evidence="2 3">DSM 44969</strain>
    </source>
</reference>
<comment type="caution">
    <text evidence="2">The sequence shown here is derived from an EMBL/GenBank/DDBJ whole genome shotgun (WGS) entry which is preliminary data.</text>
</comment>
<keyword evidence="2" id="KW-0503">Monooxygenase</keyword>
<name>A0A4R1I2M8_PSEEN</name>
<dbReference type="EMBL" id="SMFZ01000001">
    <property type="protein sequence ID" value="TCK26759.1"/>
    <property type="molecule type" value="Genomic_DNA"/>
</dbReference>
<dbReference type="RefSeq" id="WP_132424484.1">
    <property type="nucleotide sequence ID" value="NZ_SMFZ01000001.1"/>
</dbReference>
<dbReference type="AlphaFoldDB" id="A0A4R1I2M8"/>
<dbReference type="InterPro" id="IPR036889">
    <property type="entry name" value="mOase_MmoB_DmpM_sf"/>
</dbReference>
<proteinExistence type="inferred from homology"/>
<evidence type="ECO:0000313" key="3">
    <source>
        <dbReference type="Proteomes" id="UP000295560"/>
    </source>
</evidence>
<gene>
    <name evidence="2" type="ORF">EV378_2604</name>
</gene>
<dbReference type="Gene3D" id="3.90.56.10">
    <property type="entry name" value="Monooxygenase component MmoB/DmpM"/>
    <property type="match status" value="1"/>
</dbReference>
<evidence type="ECO:0000313" key="2">
    <source>
        <dbReference type="EMBL" id="TCK26759.1"/>
    </source>
</evidence>
<organism evidence="2 3">
    <name type="scientific">Pseudonocardia endophytica</name>
    <dbReference type="NCBI Taxonomy" id="401976"/>
    <lineage>
        <taxon>Bacteria</taxon>
        <taxon>Bacillati</taxon>
        <taxon>Actinomycetota</taxon>
        <taxon>Actinomycetes</taxon>
        <taxon>Pseudonocardiales</taxon>
        <taxon>Pseudonocardiaceae</taxon>
        <taxon>Pseudonocardia</taxon>
    </lineage>
</organism>
<protein>
    <submittedName>
        <fullName evidence="2">Toluene monooxygenase system protein D</fullName>
    </submittedName>
</protein>
<keyword evidence="2" id="KW-0560">Oxidoreductase</keyword>
<comment type="similarity">
    <text evidence="1">Belongs to the TmoD/XamoD family.</text>
</comment>
<keyword evidence="3" id="KW-1185">Reference proteome</keyword>
<evidence type="ECO:0000256" key="1">
    <source>
        <dbReference type="ARBA" id="ARBA00006313"/>
    </source>
</evidence>
<dbReference type="SUPFAM" id="SSF56029">
    <property type="entry name" value="Monooxygenase (hydroxylase) regulatory protein"/>
    <property type="match status" value="1"/>
</dbReference>
<sequence>MDNPVGPVLRMGDDVELVVAAIEDDNPDREIEVIDRGAYVRVQASGHLRVTAVSLKRHLGEAFEIRSLEGMLSSFSGRINTSSDAIEWSLGRRAATTTAAR</sequence>
<dbReference type="InterPro" id="IPR003454">
    <property type="entry name" value="MOase_MmoB_DmpM"/>
</dbReference>
<accession>A0A4R1I2M8</accession>
<dbReference type="Pfam" id="PF02406">
    <property type="entry name" value="MmoB_DmpM"/>
    <property type="match status" value="1"/>
</dbReference>
<dbReference type="Proteomes" id="UP000295560">
    <property type="component" value="Unassembled WGS sequence"/>
</dbReference>
<dbReference type="GO" id="GO:0004497">
    <property type="term" value="F:monooxygenase activity"/>
    <property type="evidence" value="ECO:0007669"/>
    <property type="project" value="UniProtKB-KW"/>
</dbReference>